<proteinExistence type="predicted"/>
<feature type="non-terminal residue" evidence="2">
    <location>
        <position position="247"/>
    </location>
</feature>
<dbReference type="AlphaFoldDB" id="A0A419DD71"/>
<gene>
    <name evidence="2" type="ORF">C4544_03870</name>
</gene>
<dbReference type="Proteomes" id="UP000285655">
    <property type="component" value="Unassembled WGS sequence"/>
</dbReference>
<accession>A0A419DD71</accession>
<reference evidence="2 3" key="1">
    <citation type="journal article" date="2017" name="ISME J.">
        <title>Energy and carbon metabolisms in a deep terrestrial subsurface fluid microbial community.</title>
        <authorList>
            <person name="Momper L."/>
            <person name="Jungbluth S.P."/>
            <person name="Lee M.D."/>
            <person name="Amend J.P."/>
        </authorList>
    </citation>
    <scope>NUCLEOTIDE SEQUENCE [LARGE SCALE GENOMIC DNA]</scope>
    <source>
        <strain evidence="2">SURF_29</strain>
    </source>
</reference>
<evidence type="ECO:0000256" key="1">
    <source>
        <dbReference type="SAM" id="Phobius"/>
    </source>
</evidence>
<feature type="transmembrane region" description="Helical" evidence="1">
    <location>
        <begin position="219"/>
        <end position="241"/>
    </location>
</feature>
<keyword evidence="1" id="KW-0472">Membrane</keyword>
<protein>
    <submittedName>
        <fullName evidence="2">Uncharacterized protein</fullName>
    </submittedName>
</protein>
<dbReference type="EMBL" id="QZJW01000032">
    <property type="protein sequence ID" value="RJO61048.1"/>
    <property type="molecule type" value="Genomic_DNA"/>
</dbReference>
<keyword evidence="1" id="KW-0812">Transmembrane</keyword>
<evidence type="ECO:0000313" key="2">
    <source>
        <dbReference type="EMBL" id="RJO61048.1"/>
    </source>
</evidence>
<sequence>MEHPPKNCIAQYKLLFYLSWIVLYFIFPAWRFEQIYISFTGETIQAPFAPVRILMTYFFVSAVLLNYFFKSLSVNKPLIINFPKWSELVINNFGLVLVCCSAAVLHLAINSPVKTGAAVYSIWIYNFISRYWQNLFNLPIQFPIWLFIFLVVLFFKQKGKLNLISRHVSLWYSLYKSNYLIKLLFMAVLFFIFIMYSRHLPYYHWRDHLYITGYPPLGTLLYLIVYLTFGTGNVSIAPVLVQFSFYI</sequence>
<name>A0A419DD71_9BACT</name>
<feature type="transmembrane region" description="Helical" evidence="1">
    <location>
        <begin position="50"/>
        <end position="69"/>
    </location>
</feature>
<evidence type="ECO:0000313" key="3">
    <source>
        <dbReference type="Proteomes" id="UP000285655"/>
    </source>
</evidence>
<comment type="caution">
    <text evidence="2">The sequence shown here is derived from an EMBL/GenBank/DDBJ whole genome shotgun (WGS) entry which is preliminary data.</text>
</comment>
<keyword evidence="1" id="KW-1133">Transmembrane helix</keyword>
<feature type="transmembrane region" description="Helical" evidence="1">
    <location>
        <begin position="179"/>
        <end position="199"/>
    </location>
</feature>
<feature type="transmembrane region" description="Helical" evidence="1">
    <location>
        <begin position="89"/>
        <end position="109"/>
    </location>
</feature>
<feature type="transmembrane region" description="Helical" evidence="1">
    <location>
        <begin position="12"/>
        <end position="30"/>
    </location>
</feature>
<organism evidence="2 3">
    <name type="scientific">candidate division WS5 bacterium</name>
    <dbReference type="NCBI Taxonomy" id="2093353"/>
    <lineage>
        <taxon>Bacteria</taxon>
        <taxon>candidate division WS5</taxon>
    </lineage>
</organism>
<feature type="transmembrane region" description="Helical" evidence="1">
    <location>
        <begin position="135"/>
        <end position="155"/>
    </location>
</feature>